<dbReference type="EMBL" id="FNNA01000003">
    <property type="protein sequence ID" value="SDX18659.1"/>
    <property type="molecule type" value="Genomic_DNA"/>
</dbReference>
<dbReference type="Proteomes" id="UP000182944">
    <property type="component" value="Unassembled WGS sequence"/>
</dbReference>
<organism evidence="1 2">
    <name type="scientific">Paracoccus sanguinis</name>
    <dbReference type="NCBI Taxonomy" id="1545044"/>
    <lineage>
        <taxon>Bacteria</taxon>
        <taxon>Pseudomonadati</taxon>
        <taxon>Pseudomonadota</taxon>
        <taxon>Alphaproteobacteria</taxon>
        <taxon>Rhodobacterales</taxon>
        <taxon>Paracoccaceae</taxon>
        <taxon>Paracoccus</taxon>
    </lineage>
</organism>
<proteinExistence type="predicted"/>
<evidence type="ECO:0000313" key="2">
    <source>
        <dbReference type="Proteomes" id="UP000182944"/>
    </source>
</evidence>
<dbReference type="OrthoDB" id="7771842at2"/>
<gene>
    <name evidence="1" type="ORF">SAMN05444276_103148</name>
</gene>
<evidence type="ECO:0000313" key="1">
    <source>
        <dbReference type="EMBL" id="SDX18659.1"/>
    </source>
</evidence>
<keyword evidence="2" id="KW-1185">Reference proteome</keyword>
<dbReference type="STRING" id="1545044.SAMN05444276_103148"/>
<dbReference type="AlphaFoldDB" id="A0A1H2ZPJ9"/>
<reference evidence="2" key="1">
    <citation type="submission" date="2016-10" db="EMBL/GenBank/DDBJ databases">
        <authorList>
            <person name="Varghese N."/>
            <person name="Submissions S."/>
        </authorList>
    </citation>
    <scope>NUCLEOTIDE SEQUENCE [LARGE SCALE GENOMIC DNA]</scope>
    <source>
        <strain evidence="2">DSM 29303</strain>
    </source>
</reference>
<sequence length="243" mass="25375">MSRPAGQPLADPSRLDGAPPRDAAWAALPALGWPHRTLLRLRLAGGPPDHPGLAAVAPYDVLRTRSIQAMAAAGWSRIGVTGTGRGPAAPAVALNLALSVARRADQRVALVDLDLDRQPVLGLLGHALPPPNGVLHWSRARLGENLALASFTAPPGRSAETLLSAQFQARLAEMVESLAPDLTILHLPPILMADAGMAALDLAETVLLAVDGTSDTAARIRAAEGFVVARRPLLGLFLYDGEV</sequence>
<accession>A0A1H2ZPJ9</accession>
<dbReference type="RefSeq" id="WP_036733942.1">
    <property type="nucleotide sequence ID" value="NZ_FNNA01000003.1"/>
</dbReference>
<dbReference type="InterPro" id="IPR027417">
    <property type="entry name" value="P-loop_NTPase"/>
</dbReference>
<dbReference type="SUPFAM" id="SSF52540">
    <property type="entry name" value="P-loop containing nucleoside triphosphate hydrolases"/>
    <property type="match status" value="1"/>
</dbReference>
<dbReference type="Gene3D" id="3.40.50.300">
    <property type="entry name" value="P-loop containing nucleotide triphosphate hydrolases"/>
    <property type="match status" value="1"/>
</dbReference>
<name>A0A1H2ZPJ9_9RHOB</name>
<protein>
    <recommendedName>
        <fullName evidence="3">CpsD/CapB family tyrosine-protein kinase</fullName>
    </recommendedName>
</protein>
<evidence type="ECO:0008006" key="3">
    <source>
        <dbReference type="Google" id="ProtNLM"/>
    </source>
</evidence>